<gene>
    <name evidence="2" type="ORF">FHR37_003505</name>
</gene>
<feature type="transmembrane region" description="Helical" evidence="1">
    <location>
        <begin position="91"/>
        <end position="117"/>
    </location>
</feature>
<feature type="transmembrane region" description="Helical" evidence="1">
    <location>
        <begin position="20"/>
        <end position="38"/>
    </location>
</feature>
<evidence type="ECO:0000313" key="3">
    <source>
        <dbReference type="Proteomes" id="UP000533017"/>
    </source>
</evidence>
<protein>
    <submittedName>
        <fullName evidence="2">Uncharacterized protein</fullName>
    </submittedName>
</protein>
<accession>A0ABX2S4X2</accession>
<dbReference type="EMBL" id="JACBZA010000001">
    <property type="protein sequence ID" value="NYH84654.1"/>
    <property type="molecule type" value="Genomic_DNA"/>
</dbReference>
<feature type="transmembrane region" description="Helical" evidence="1">
    <location>
        <begin position="309"/>
        <end position="329"/>
    </location>
</feature>
<comment type="caution">
    <text evidence="2">The sequence shown here is derived from an EMBL/GenBank/DDBJ whole genome shotgun (WGS) entry which is preliminary data.</text>
</comment>
<evidence type="ECO:0000313" key="2">
    <source>
        <dbReference type="EMBL" id="NYH84654.1"/>
    </source>
</evidence>
<dbReference type="Proteomes" id="UP000533017">
    <property type="component" value="Unassembled WGS sequence"/>
</dbReference>
<feature type="transmembrane region" description="Helical" evidence="1">
    <location>
        <begin position="58"/>
        <end position="79"/>
    </location>
</feature>
<feature type="transmembrane region" description="Helical" evidence="1">
    <location>
        <begin position="137"/>
        <end position="157"/>
    </location>
</feature>
<reference evidence="2 3" key="1">
    <citation type="submission" date="2020-07" db="EMBL/GenBank/DDBJ databases">
        <title>Sequencing the genomes of 1000 actinobacteria strains.</title>
        <authorList>
            <person name="Klenk H.-P."/>
        </authorList>
    </citation>
    <scope>NUCLEOTIDE SEQUENCE [LARGE SCALE GENOMIC DNA]</scope>
    <source>
        <strain evidence="2 3">DSM 45117</strain>
    </source>
</reference>
<keyword evidence="3" id="KW-1185">Reference proteome</keyword>
<sequence length="346" mass="36133">MTTPVLPGSTPRLTVARKAAAYFAALAMLPYFLLKIFWVRDGLRGGGLHTGVWKALDWAAINAMTVAMAGAAILLGLALGQRWGLRIPAWLLLLPAWVGMGFLCSMLPLIPVFAMLPDVGADPAGPKLPLASWEVEMISVSFAGFGLGLAVAMPLYVRERWPALFRRGDGPEARSADAAGPGTPDHTGELRVSLARIAAGVCAVLAAAQAYWAFGGTLALDPHALAARDLRWFLLTGSNACWALVAAWGAGRLGRRRSGPPSRGALLFTWVASGALFAWGSWRATFVFAVPSAYSAPELPAVQALQNHLGALAGLVILVLLLLTVAGPVHAAGHRSGSPGDVPGAA</sequence>
<feature type="transmembrane region" description="Helical" evidence="1">
    <location>
        <begin position="232"/>
        <end position="253"/>
    </location>
</feature>
<name>A0ABX2S4X2_9ACTN</name>
<evidence type="ECO:0000256" key="1">
    <source>
        <dbReference type="SAM" id="Phobius"/>
    </source>
</evidence>
<feature type="transmembrane region" description="Helical" evidence="1">
    <location>
        <begin position="194"/>
        <end position="212"/>
    </location>
</feature>
<keyword evidence="1" id="KW-1133">Transmembrane helix</keyword>
<organism evidence="2 3">
    <name type="scientific">Actinopolymorpha cephalotaxi</name>
    <dbReference type="NCBI Taxonomy" id="504797"/>
    <lineage>
        <taxon>Bacteria</taxon>
        <taxon>Bacillati</taxon>
        <taxon>Actinomycetota</taxon>
        <taxon>Actinomycetes</taxon>
        <taxon>Propionibacteriales</taxon>
        <taxon>Actinopolymorphaceae</taxon>
        <taxon>Actinopolymorpha</taxon>
    </lineage>
</organism>
<feature type="transmembrane region" description="Helical" evidence="1">
    <location>
        <begin position="265"/>
        <end position="289"/>
    </location>
</feature>
<keyword evidence="1" id="KW-0812">Transmembrane</keyword>
<keyword evidence="1" id="KW-0472">Membrane</keyword>
<dbReference type="RefSeq" id="WP_139238795.1">
    <property type="nucleotide sequence ID" value="NZ_FOOI01000001.1"/>
</dbReference>
<proteinExistence type="predicted"/>